<dbReference type="OrthoDB" id="258443at2"/>
<proteinExistence type="predicted"/>
<name>A0A518CU50_9PLAN</name>
<dbReference type="KEGG" id="plon:Pla110_45180"/>
<organism evidence="1 2">
    <name type="scientific">Polystyrenella longa</name>
    <dbReference type="NCBI Taxonomy" id="2528007"/>
    <lineage>
        <taxon>Bacteria</taxon>
        <taxon>Pseudomonadati</taxon>
        <taxon>Planctomycetota</taxon>
        <taxon>Planctomycetia</taxon>
        <taxon>Planctomycetales</taxon>
        <taxon>Planctomycetaceae</taxon>
        <taxon>Polystyrenella</taxon>
    </lineage>
</organism>
<dbReference type="EMBL" id="CP036281">
    <property type="protein sequence ID" value="QDU82756.1"/>
    <property type="molecule type" value="Genomic_DNA"/>
</dbReference>
<accession>A0A518CU50</accession>
<dbReference type="RefSeq" id="WP_144999214.1">
    <property type="nucleotide sequence ID" value="NZ_CP036281.1"/>
</dbReference>
<dbReference type="AlphaFoldDB" id="A0A518CU50"/>
<reference evidence="1 2" key="1">
    <citation type="submission" date="2019-02" db="EMBL/GenBank/DDBJ databases">
        <title>Deep-cultivation of Planctomycetes and their phenomic and genomic characterization uncovers novel biology.</title>
        <authorList>
            <person name="Wiegand S."/>
            <person name="Jogler M."/>
            <person name="Boedeker C."/>
            <person name="Pinto D."/>
            <person name="Vollmers J."/>
            <person name="Rivas-Marin E."/>
            <person name="Kohn T."/>
            <person name="Peeters S.H."/>
            <person name="Heuer A."/>
            <person name="Rast P."/>
            <person name="Oberbeckmann S."/>
            <person name="Bunk B."/>
            <person name="Jeske O."/>
            <person name="Meyerdierks A."/>
            <person name="Storesund J.E."/>
            <person name="Kallscheuer N."/>
            <person name="Luecker S."/>
            <person name="Lage O.M."/>
            <person name="Pohl T."/>
            <person name="Merkel B.J."/>
            <person name="Hornburger P."/>
            <person name="Mueller R.-W."/>
            <person name="Bruemmer F."/>
            <person name="Labrenz M."/>
            <person name="Spormann A.M."/>
            <person name="Op den Camp H."/>
            <person name="Overmann J."/>
            <person name="Amann R."/>
            <person name="Jetten M.S.M."/>
            <person name="Mascher T."/>
            <person name="Medema M.H."/>
            <person name="Devos D.P."/>
            <person name="Kaster A.-K."/>
            <person name="Ovreas L."/>
            <person name="Rohde M."/>
            <person name="Galperin M.Y."/>
            <person name="Jogler C."/>
        </authorList>
    </citation>
    <scope>NUCLEOTIDE SEQUENCE [LARGE SCALE GENOMIC DNA]</scope>
    <source>
        <strain evidence="1 2">Pla110</strain>
    </source>
</reference>
<gene>
    <name evidence="1" type="ORF">Pla110_45180</name>
</gene>
<evidence type="ECO:0000313" key="2">
    <source>
        <dbReference type="Proteomes" id="UP000317178"/>
    </source>
</evidence>
<dbReference type="Proteomes" id="UP000317178">
    <property type="component" value="Chromosome"/>
</dbReference>
<keyword evidence="2" id="KW-1185">Reference proteome</keyword>
<sequence>MSISRKYVEQYSHPKSPKKYTQLQKRLQLKQLPSYSTLKYFADRSYVLDLIDKMLANIIKEFAPTVEEATIDPTRMETTSISAHYKTGSGKDR</sequence>
<evidence type="ECO:0000313" key="1">
    <source>
        <dbReference type="EMBL" id="QDU82756.1"/>
    </source>
</evidence>
<protein>
    <submittedName>
        <fullName evidence="1">Uncharacterized protein</fullName>
    </submittedName>
</protein>